<sequence length="201" mass="21467">MDPYLGDEFMAESLLSFSEVLIYGRVIDDLDYDPAKKKSRGKGNNKHLDEQLANSGNDEAKFAKIYGFAYEGTYYDLPEPVIFLVHGDGQDVAKKGEPPNQASRAPTDPSIGGVAAADYQVADGIKFWSYDKSDQTMRMDVMTGQFEQVLLDLYFGFDSPAISGAKVSGAKVSGAKVSGAKVSGAKVSGAKVSGAKVRGGD</sequence>
<gene>
    <name evidence="1" type="ORF">SAMN06265380_103166</name>
</gene>
<dbReference type="Proteomes" id="UP000319555">
    <property type="component" value="Unassembled WGS sequence"/>
</dbReference>
<organism evidence="1 2">
    <name type="scientific">Ruegeria faecimaris</name>
    <dbReference type="NCBI Taxonomy" id="686389"/>
    <lineage>
        <taxon>Bacteria</taxon>
        <taxon>Pseudomonadati</taxon>
        <taxon>Pseudomonadota</taxon>
        <taxon>Alphaproteobacteria</taxon>
        <taxon>Rhodobacterales</taxon>
        <taxon>Roseobacteraceae</taxon>
        <taxon>Ruegeria</taxon>
    </lineage>
</organism>
<accession>A0A521CQM4</accession>
<evidence type="ECO:0000313" key="2">
    <source>
        <dbReference type="Proteomes" id="UP000319555"/>
    </source>
</evidence>
<name>A0A521CQM4_9RHOB</name>
<evidence type="ECO:0000313" key="1">
    <source>
        <dbReference type="EMBL" id="SMO61716.1"/>
    </source>
</evidence>
<dbReference type="EMBL" id="FXTE01000003">
    <property type="protein sequence ID" value="SMO61716.1"/>
    <property type="molecule type" value="Genomic_DNA"/>
</dbReference>
<reference evidence="1 2" key="1">
    <citation type="submission" date="2017-05" db="EMBL/GenBank/DDBJ databases">
        <authorList>
            <person name="Varghese N."/>
            <person name="Submissions S."/>
        </authorList>
    </citation>
    <scope>NUCLEOTIDE SEQUENCE [LARGE SCALE GENOMIC DNA]</scope>
    <source>
        <strain evidence="1 2">DSM 28009</strain>
    </source>
</reference>
<dbReference type="Gene3D" id="2.160.20.80">
    <property type="entry name" value="E3 ubiquitin-protein ligase SopA"/>
    <property type="match status" value="1"/>
</dbReference>
<keyword evidence="2" id="KW-1185">Reference proteome</keyword>
<proteinExistence type="predicted"/>
<protein>
    <submittedName>
        <fullName evidence="1">Uncharacterized protein</fullName>
    </submittedName>
</protein>
<dbReference type="RefSeq" id="WP_246097208.1">
    <property type="nucleotide sequence ID" value="NZ_CANMDC010000003.1"/>
</dbReference>
<dbReference type="AlphaFoldDB" id="A0A521CQM4"/>